<gene>
    <name evidence="2" type="ORF">GCM10023082_60400</name>
</gene>
<organism evidence="2 3">
    <name type="scientific">Streptomyces tremellae</name>
    <dbReference type="NCBI Taxonomy" id="1124239"/>
    <lineage>
        <taxon>Bacteria</taxon>
        <taxon>Bacillati</taxon>
        <taxon>Actinomycetota</taxon>
        <taxon>Actinomycetes</taxon>
        <taxon>Kitasatosporales</taxon>
        <taxon>Streptomycetaceae</taxon>
        <taxon>Streptomyces</taxon>
    </lineage>
</organism>
<comment type="caution">
    <text evidence="2">The sequence shown here is derived from an EMBL/GenBank/DDBJ whole genome shotgun (WGS) entry which is preliminary data.</text>
</comment>
<dbReference type="EMBL" id="BAABEP010000073">
    <property type="protein sequence ID" value="GAA3757410.1"/>
    <property type="molecule type" value="Genomic_DNA"/>
</dbReference>
<feature type="region of interest" description="Disordered" evidence="1">
    <location>
        <begin position="1"/>
        <end position="54"/>
    </location>
</feature>
<proteinExistence type="predicted"/>
<accession>A0ABP7G8J5</accession>
<evidence type="ECO:0000313" key="2">
    <source>
        <dbReference type="EMBL" id="GAA3757410.1"/>
    </source>
</evidence>
<name>A0ABP7G8J5_9ACTN</name>
<protein>
    <submittedName>
        <fullName evidence="2">Uncharacterized protein</fullName>
    </submittedName>
</protein>
<reference evidence="3" key="1">
    <citation type="journal article" date="2019" name="Int. J. Syst. Evol. Microbiol.">
        <title>The Global Catalogue of Microorganisms (GCM) 10K type strain sequencing project: providing services to taxonomists for standard genome sequencing and annotation.</title>
        <authorList>
            <consortium name="The Broad Institute Genomics Platform"/>
            <consortium name="The Broad Institute Genome Sequencing Center for Infectious Disease"/>
            <person name="Wu L."/>
            <person name="Ma J."/>
        </authorList>
    </citation>
    <scope>NUCLEOTIDE SEQUENCE [LARGE SCALE GENOMIC DNA]</scope>
    <source>
        <strain evidence="3">JCM 30846</strain>
    </source>
</reference>
<evidence type="ECO:0000313" key="3">
    <source>
        <dbReference type="Proteomes" id="UP001499884"/>
    </source>
</evidence>
<feature type="compositionally biased region" description="Basic and acidic residues" evidence="1">
    <location>
        <begin position="13"/>
        <end position="23"/>
    </location>
</feature>
<sequence length="66" mass="6871">MTFAGPQGTRWVGNEEGRARETEWSVTPATADPATAHGETLLPGGPQAADIGSDTAFTAPGVRYLQ</sequence>
<dbReference type="Proteomes" id="UP001499884">
    <property type="component" value="Unassembled WGS sequence"/>
</dbReference>
<evidence type="ECO:0000256" key="1">
    <source>
        <dbReference type="SAM" id="MobiDB-lite"/>
    </source>
</evidence>
<keyword evidence="3" id="KW-1185">Reference proteome</keyword>